<organism evidence="1 2">
    <name type="scientific">Streptomyces cavernicola</name>
    <dbReference type="NCBI Taxonomy" id="3043613"/>
    <lineage>
        <taxon>Bacteria</taxon>
        <taxon>Bacillati</taxon>
        <taxon>Actinomycetota</taxon>
        <taxon>Actinomycetes</taxon>
        <taxon>Kitasatosporales</taxon>
        <taxon>Streptomycetaceae</taxon>
        <taxon>Streptomyces</taxon>
    </lineage>
</organism>
<name>A0ABT6SHG9_9ACTN</name>
<comment type="caution">
    <text evidence="1">The sequence shown here is derived from an EMBL/GenBank/DDBJ whole genome shotgun (WGS) entry which is preliminary data.</text>
</comment>
<proteinExistence type="predicted"/>
<accession>A0ABT6SHG9</accession>
<evidence type="ECO:0000313" key="2">
    <source>
        <dbReference type="Proteomes" id="UP001223978"/>
    </source>
</evidence>
<dbReference type="SUPFAM" id="SSF52540">
    <property type="entry name" value="P-loop containing nucleoside triphosphate hydrolases"/>
    <property type="match status" value="1"/>
</dbReference>
<evidence type="ECO:0000313" key="1">
    <source>
        <dbReference type="EMBL" id="MDI3407643.1"/>
    </source>
</evidence>
<protein>
    <submittedName>
        <fullName evidence="1">ATP/GTP-binding protein</fullName>
    </submittedName>
</protein>
<dbReference type="RefSeq" id="WP_282545556.1">
    <property type="nucleotide sequence ID" value="NZ_JASCIQ010000035.1"/>
</dbReference>
<dbReference type="EMBL" id="JASCIQ010000035">
    <property type="protein sequence ID" value="MDI3407643.1"/>
    <property type="molecule type" value="Genomic_DNA"/>
</dbReference>
<keyword evidence="2" id="KW-1185">Reference proteome</keyword>
<sequence length="885" mass="99322">MLFSSNDRSVTADEAFTNRQMQWRAVTSGLTEHLQRVGSVNFDVEDVESPRRNILVFHGVGGIGKTTLSRKIEASLTNSAHRPPQWAQAYLPRQQLLPVRVDLARSAGSDFESVILSIRLAIAALGRPMPAFDLALRRYWDRNHPGEPLEEYVRRGGLLHRFGAAAALPQQIQSALSDTAQALMLPGTVGGLLGHGAQALITALRERRQAVRSLAGCSRLADLLEAEPDLDALSFYPHLLAWDLSRLPADKTILPVILLDTFEDTGDRGHRDFERLLQRVVWLMPNAFFVVTGRNRLQWAQPSLEGQLDWVGPQAWPGLATEHTHRASQVHEHQILIGDFSPEDCEDYLSRRLMQREEPLIDESVRRTIAEHSHGLPLYLDLAVMRYLELRRKGRRPQSADFDHDFPALISRTLSDLSAEERHVLRGISLLNAFSVPLATEVAGLDHDAPALRLAERPFIRESASGVWPFHLHTLIRSAIRTSEETSDDRWSEQDWHRAAQRAFSALEAHWRRDPQRDRTVLVACLEQGLTLARDFGLALGWLTDAAFQYTADSIWEPLTLPPAPNPPPQGGLTPADALVETLSAVTRRQHEHRERTAARLETVLAEGLLTTELADMATYYLAKAQRDLGRIAESRRGMQQVADRGGRLALAATRGLAHLHRLSGDFPTAVEVARRLGWPGRHQRVLGDVWWVHADIDRAVAAYRADRTEAEQHAAVGERAMAQVHLSFAAAFAGPDRASDELDLAQRLLEPLRLRSNELTARVANLVRAAGNSDVPGQASVLLAEIERSGISYIQAKLQLALCFHYSVLDYREELEGAIDRLRTLTNRDDYAYYVDIAHFMGGLPLPARSTRPRWIDGEEQTRRRWRNLVITRRSYSAPDGRPR</sequence>
<dbReference type="Proteomes" id="UP001223978">
    <property type="component" value="Unassembled WGS sequence"/>
</dbReference>
<reference evidence="1 2" key="1">
    <citation type="submission" date="2023-05" db="EMBL/GenBank/DDBJ databases">
        <title>Draft genome sequence of Streptomyces sp. B-S-A6 isolated from a cave soil in Thailand.</title>
        <authorList>
            <person name="Chamroensaksri N."/>
            <person name="Muangham S."/>
        </authorList>
    </citation>
    <scope>NUCLEOTIDE SEQUENCE [LARGE SCALE GENOMIC DNA]</scope>
    <source>
        <strain evidence="1 2">B-S-A6</strain>
    </source>
</reference>
<gene>
    <name evidence="1" type="ORF">QIS96_27995</name>
</gene>
<dbReference type="InterPro" id="IPR027417">
    <property type="entry name" value="P-loop_NTPase"/>
</dbReference>